<dbReference type="RefSeq" id="WP_122015690.1">
    <property type="nucleotide sequence ID" value="NZ_CP033169.1"/>
</dbReference>
<evidence type="ECO:0000256" key="6">
    <source>
        <dbReference type="HAMAP-Rule" id="MF_00227"/>
    </source>
</evidence>
<organism evidence="8 9">
    <name type="scientific">Biomaibacter acetigenes</name>
    <dbReference type="NCBI Taxonomy" id="2316383"/>
    <lineage>
        <taxon>Bacteria</taxon>
        <taxon>Bacillati</taxon>
        <taxon>Bacillota</taxon>
        <taxon>Clostridia</taxon>
        <taxon>Thermosediminibacterales</taxon>
        <taxon>Tepidanaerobacteraceae</taxon>
        <taxon>Biomaibacter</taxon>
    </lineage>
</organism>
<protein>
    <recommendedName>
        <fullName evidence="6 7">Ribonuclease P protein component</fullName>
        <shortName evidence="6">RNase P protein</shortName>
        <shortName evidence="6">RNaseP protein</shortName>
        <ecNumber evidence="6 7">3.1.26.5</ecNumber>
    </recommendedName>
    <alternativeName>
        <fullName evidence="6">Protein C5</fullName>
    </alternativeName>
</protein>
<dbReference type="InterPro" id="IPR014721">
    <property type="entry name" value="Ribsml_uS5_D2-typ_fold_subgr"/>
</dbReference>
<evidence type="ECO:0000313" key="8">
    <source>
        <dbReference type="EMBL" id="AYO32133.1"/>
    </source>
</evidence>
<reference evidence="8 9" key="1">
    <citation type="submission" date="2018-10" db="EMBL/GenBank/DDBJ databases">
        <authorList>
            <person name="Zhang X."/>
        </authorList>
    </citation>
    <scope>NUCLEOTIDE SEQUENCE [LARGE SCALE GENOMIC DNA]</scope>
    <source>
        <strain evidence="8 9">SK-G1</strain>
    </source>
</reference>
<evidence type="ECO:0000256" key="5">
    <source>
        <dbReference type="ARBA" id="ARBA00022884"/>
    </source>
</evidence>
<evidence type="ECO:0000256" key="7">
    <source>
        <dbReference type="NCBIfam" id="TIGR00188"/>
    </source>
</evidence>
<dbReference type="HAMAP" id="MF_00227">
    <property type="entry name" value="RNase_P"/>
    <property type="match status" value="1"/>
</dbReference>
<dbReference type="PANTHER" id="PTHR33992">
    <property type="entry name" value="RIBONUCLEASE P PROTEIN COMPONENT"/>
    <property type="match status" value="1"/>
</dbReference>
<accession>A0A3G2R9N5</accession>
<keyword evidence="1 6" id="KW-0819">tRNA processing</keyword>
<dbReference type="AlphaFoldDB" id="A0A3G2R9N5"/>
<dbReference type="KEGG" id="bacg:D2962_17355"/>
<dbReference type="EMBL" id="CP033169">
    <property type="protein sequence ID" value="AYO32133.1"/>
    <property type="molecule type" value="Genomic_DNA"/>
</dbReference>
<evidence type="ECO:0000256" key="3">
    <source>
        <dbReference type="ARBA" id="ARBA00022759"/>
    </source>
</evidence>
<dbReference type="SUPFAM" id="SSF54211">
    <property type="entry name" value="Ribosomal protein S5 domain 2-like"/>
    <property type="match status" value="1"/>
</dbReference>
<dbReference type="GO" id="GO:0030677">
    <property type="term" value="C:ribonuclease P complex"/>
    <property type="evidence" value="ECO:0007669"/>
    <property type="project" value="TreeGrafter"/>
</dbReference>
<dbReference type="Proteomes" id="UP000280960">
    <property type="component" value="Chromosome"/>
</dbReference>
<dbReference type="PANTHER" id="PTHR33992:SF1">
    <property type="entry name" value="RIBONUCLEASE P PROTEIN COMPONENT"/>
    <property type="match status" value="1"/>
</dbReference>
<keyword evidence="2 6" id="KW-0540">Nuclease</keyword>
<proteinExistence type="inferred from homology"/>
<keyword evidence="9" id="KW-1185">Reference proteome</keyword>
<comment type="subunit">
    <text evidence="6">Consists of a catalytic RNA component (M1 or rnpB) and a protein subunit.</text>
</comment>
<evidence type="ECO:0000256" key="4">
    <source>
        <dbReference type="ARBA" id="ARBA00022801"/>
    </source>
</evidence>
<comment type="similarity">
    <text evidence="6">Belongs to the RnpA family.</text>
</comment>
<dbReference type="GO" id="GO:0042781">
    <property type="term" value="F:3'-tRNA processing endoribonuclease activity"/>
    <property type="evidence" value="ECO:0007669"/>
    <property type="project" value="TreeGrafter"/>
</dbReference>
<gene>
    <name evidence="6 8" type="primary">rnpA</name>
    <name evidence="8" type="ORF">D2962_17355</name>
</gene>
<sequence>MNRCFRLTKNFEFINVYRAGKRWSCAYFNMYVKKNNLERTRLGVSISKKVGKSVVRNRLKRRIKEIFRESIGNIKKGYDVVISVKPETANIEYGQMKKEIKNLLRRGRVWDD</sequence>
<dbReference type="GO" id="GO:0000049">
    <property type="term" value="F:tRNA binding"/>
    <property type="evidence" value="ECO:0007669"/>
    <property type="project" value="UniProtKB-UniRule"/>
</dbReference>
<keyword evidence="5 6" id="KW-0694">RNA-binding</keyword>
<dbReference type="InterPro" id="IPR020568">
    <property type="entry name" value="Ribosomal_Su5_D2-typ_SF"/>
</dbReference>
<dbReference type="EC" id="3.1.26.5" evidence="6 7"/>
<evidence type="ECO:0000256" key="2">
    <source>
        <dbReference type="ARBA" id="ARBA00022722"/>
    </source>
</evidence>
<name>A0A3G2R9N5_9FIRM</name>
<evidence type="ECO:0000313" key="9">
    <source>
        <dbReference type="Proteomes" id="UP000280960"/>
    </source>
</evidence>
<dbReference type="Gene3D" id="3.30.230.10">
    <property type="match status" value="1"/>
</dbReference>
<dbReference type="GO" id="GO:0004526">
    <property type="term" value="F:ribonuclease P activity"/>
    <property type="evidence" value="ECO:0007669"/>
    <property type="project" value="UniProtKB-UniRule"/>
</dbReference>
<dbReference type="Pfam" id="PF00825">
    <property type="entry name" value="Ribonuclease_P"/>
    <property type="match status" value="1"/>
</dbReference>
<dbReference type="InterPro" id="IPR000100">
    <property type="entry name" value="RNase_P"/>
</dbReference>
<keyword evidence="3 6" id="KW-0255">Endonuclease</keyword>
<keyword evidence="4 6" id="KW-0378">Hydrolase</keyword>
<dbReference type="GO" id="GO:0001682">
    <property type="term" value="P:tRNA 5'-leader removal"/>
    <property type="evidence" value="ECO:0007669"/>
    <property type="project" value="UniProtKB-UniRule"/>
</dbReference>
<evidence type="ECO:0000256" key="1">
    <source>
        <dbReference type="ARBA" id="ARBA00022694"/>
    </source>
</evidence>
<dbReference type="NCBIfam" id="TIGR00188">
    <property type="entry name" value="rnpA"/>
    <property type="match status" value="1"/>
</dbReference>
<comment type="function">
    <text evidence="6">RNaseP catalyzes the removal of the 5'-leader sequence from pre-tRNA to produce the mature 5'-terminus. It can also cleave other RNA substrates such as 4.5S RNA. The protein component plays an auxiliary but essential role in vivo by binding to the 5'-leader sequence and broadening the substrate specificity of the ribozyme.</text>
</comment>
<comment type="catalytic activity">
    <reaction evidence="6">
        <text>Endonucleolytic cleavage of RNA, removing 5'-extranucleotides from tRNA precursor.</text>
        <dbReference type="EC" id="3.1.26.5"/>
    </reaction>
</comment>